<dbReference type="GO" id="GO:0006265">
    <property type="term" value="P:DNA topological change"/>
    <property type="evidence" value="ECO:0007669"/>
    <property type="project" value="UniProtKB-UniRule"/>
</dbReference>
<comment type="caution">
    <text evidence="12">The sequence shown here is derived from an EMBL/GenBank/DDBJ whole genome shotgun (WGS) entry which is preliminary data.</text>
</comment>
<evidence type="ECO:0000256" key="10">
    <source>
        <dbReference type="SAM" id="MobiDB-lite"/>
    </source>
</evidence>
<evidence type="ECO:0000256" key="3">
    <source>
        <dbReference type="ARBA" id="ARBA00006645"/>
    </source>
</evidence>
<dbReference type="GO" id="GO:0006260">
    <property type="term" value="P:DNA replication"/>
    <property type="evidence" value="ECO:0007669"/>
    <property type="project" value="TreeGrafter"/>
</dbReference>
<keyword evidence="6 9" id="KW-0413">Isomerase</keyword>
<evidence type="ECO:0000313" key="12">
    <source>
        <dbReference type="EMBL" id="EKF33593.1"/>
    </source>
</evidence>
<feature type="region of interest" description="Disordered" evidence="10">
    <location>
        <begin position="532"/>
        <end position="667"/>
    </location>
</feature>
<feature type="compositionally biased region" description="Basic residues" evidence="10">
    <location>
        <begin position="553"/>
        <end position="563"/>
    </location>
</feature>
<feature type="compositionally biased region" description="Low complexity" evidence="10">
    <location>
        <begin position="541"/>
        <end position="552"/>
    </location>
</feature>
<feature type="region of interest" description="Disordered" evidence="10">
    <location>
        <begin position="1"/>
        <end position="29"/>
    </location>
</feature>
<dbReference type="PANTHER" id="PTHR10290">
    <property type="entry name" value="DNA TOPOISOMERASE I"/>
    <property type="match status" value="1"/>
</dbReference>
<reference evidence="12 13" key="1">
    <citation type="journal article" date="2012" name="BMC Genomics">
        <title>Comparative genomic analysis of human infective Trypanosoma cruzi lineages with the bat-restricted subspecies T. cruzi marinkellei.</title>
        <authorList>
            <person name="Franzen O."/>
            <person name="Talavera-Lopez C."/>
            <person name="Ochaya S."/>
            <person name="Butler C.E."/>
            <person name="Messenger L.A."/>
            <person name="Lewis M.D."/>
            <person name="Llewellyn M.S."/>
            <person name="Marinkelle C.J."/>
            <person name="Tyler K.M."/>
            <person name="Miles M.A."/>
            <person name="Andersson B."/>
        </authorList>
    </citation>
    <scope>NUCLEOTIDE SEQUENCE [LARGE SCALE GENOMIC DNA]</scope>
    <source>
        <strain evidence="12 13">B7</strain>
    </source>
</reference>
<dbReference type="EC" id="5.6.2.1" evidence="9"/>
<organism evidence="12 13">
    <name type="scientific">Trypanosoma cruzi marinkellei</name>
    <dbReference type="NCBI Taxonomy" id="85056"/>
    <lineage>
        <taxon>Eukaryota</taxon>
        <taxon>Discoba</taxon>
        <taxon>Euglenozoa</taxon>
        <taxon>Kinetoplastea</taxon>
        <taxon>Metakinetoplastina</taxon>
        <taxon>Trypanosomatida</taxon>
        <taxon>Trypanosomatidae</taxon>
        <taxon>Trypanosoma</taxon>
        <taxon>Schizotrypanum</taxon>
    </lineage>
</organism>
<dbReference type="FunFam" id="1.10.10.41:FF:000001">
    <property type="entry name" value="DNA topoisomerase I"/>
    <property type="match status" value="1"/>
</dbReference>
<evidence type="ECO:0000256" key="4">
    <source>
        <dbReference type="ARBA" id="ARBA00023029"/>
    </source>
</evidence>
<dbReference type="Gene3D" id="1.10.10.41">
    <property type="entry name" value="Yeast DNA topoisomerase - domain 1"/>
    <property type="match status" value="1"/>
</dbReference>
<evidence type="ECO:0000256" key="2">
    <source>
        <dbReference type="ARBA" id="ARBA00004123"/>
    </source>
</evidence>
<dbReference type="InterPro" id="IPR013034">
    <property type="entry name" value="DNA_topo_DNA_db_N_dom1"/>
</dbReference>
<comment type="catalytic activity">
    <reaction evidence="1 9">
        <text>ATP-independent breakage of single-stranded DNA, followed by passage and rejoining.</text>
        <dbReference type="EC" id="5.6.2.1"/>
    </reaction>
</comment>
<dbReference type="InterPro" id="IPR013030">
    <property type="entry name" value="DNA_topo_DNA_db_N_dom2"/>
</dbReference>
<comment type="similarity">
    <text evidence="3 9">Belongs to the type IB topoisomerase family.</text>
</comment>
<dbReference type="GO" id="GO:0003677">
    <property type="term" value="F:DNA binding"/>
    <property type="evidence" value="ECO:0007669"/>
    <property type="project" value="UniProtKB-UniRule"/>
</dbReference>
<comment type="function">
    <text evidence="9">Releases the supercoiling and torsional tension of DNA introduced during the DNA replication and transcription by transiently cleaving and rejoining one strand of the DNA duplex. Introduces a single-strand break via transesterification at the specific target site 5'-[CT]CCTTp site in duplex DNA. The scissile phosphodiester is attacked by the catalytic tyrosine of the enzyme, resulting in the formation of a DNA-(3'-phosphotyrosyl)-enzyme intermediate and the expulsion of a 5'-OH DNA strand. The free DNA strand then undergoes passage around the unbroken strand thus removing DNA supercoils. Finally, in the religation step, the DNA 5'-OH attacks the covalent intermediate to expel the active-site tyrosine and restore the DNA phosphodiester backbone.</text>
</comment>
<dbReference type="InterPro" id="IPR051062">
    <property type="entry name" value="Topoisomerase_IB"/>
</dbReference>
<dbReference type="Gene3D" id="3.90.15.10">
    <property type="entry name" value="Topoisomerase I, Chain A, domain 3"/>
    <property type="match status" value="1"/>
</dbReference>
<dbReference type="InterPro" id="IPR001631">
    <property type="entry name" value="TopoI"/>
</dbReference>
<dbReference type="InterPro" id="IPR036202">
    <property type="entry name" value="TopoI_DNA-bd_euk_N_sf"/>
</dbReference>
<dbReference type="EMBL" id="AHKC01009109">
    <property type="protein sequence ID" value="EKF33593.1"/>
    <property type="molecule type" value="Genomic_DNA"/>
</dbReference>
<feature type="compositionally biased region" description="Basic residues" evidence="10">
    <location>
        <begin position="570"/>
        <end position="603"/>
    </location>
</feature>
<evidence type="ECO:0000256" key="7">
    <source>
        <dbReference type="ARBA" id="ARBA00023242"/>
    </source>
</evidence>
<dbReference type="GO" id="GO:0005694">
    <property type="term" value="C:chromosome"/>
    <property type="evidence" value="ECO:0007669"/>
    <property type="project" value="InterPro"/>
</dbReference>
<dbReference type="GO" id="GO:0003917">
    <property type="term" value="F:DNA topoisomerase type I (single strand cut, ATP-independent) activity"/>
    <property type="evidence" value="ECO:0007669"/>
    <property type="project" value="UniProtKB-UniRule"/>
</dbReference>
<gene>
    <name evidence="12" type="ORF">MOQ_002532</name>
</gene>
<name>K2MEE9_TRYCR</name>
<dbReference type="GO" id="GO:0005730">
    <property type="term" value="C:nucleolus"/>
    <property type="evidence" value="ECO:0007669"/>
    <property type="project" value="TreeGrafter"/>
</dbReference>
<dbReference type="SMART" id="SM00435">
    <property type="entry name" value="TOPEUc"/>
    <property type="match status" value="1"/>
</dbReference>
<protein>
    <recommendedName>
        <fullName evidence="9">DNA topoisomerase I</fullName>
        <ecNumber evidence="9">5.6.2.1</ecNumber>
    </recommendedName>
    <alternativeName>
        <fullName evidence="9">DNA topoisomerase 1</fullName>
    </alternativeName>
</protein>
<evidence type="ECO:0000256" key="8">
    <source>
        <dbReference type="PROSITE-ProRule" id="PRU01382"/>
    </source>
</evidence>
<dbReference type="FunFam" id="2.170.11.10:FF:000001">
    <property type="entry name" value="DNA topoisomerase I"/>
    <property type="match status" value="1"/>
</dbReference>
<dbReference type="CDD" id="cd03489">
    <property type="entry name" value="Topoisomer_IB_N_LdtopoI_like"/>
    <property type="match status" value="1"/>
</dbReference>
<evidence type="ECO:0000256" key="9">
    <source>
        <dbReference type="RuleBase" id="RU365101"/>
    </source>
</evidence>
<keyword evidence="4 9" id="KW-0799">Topoisomerase</keyword>
<evidence type="ECO:0000313" key="13">
    <source>
        <dbReference type="Proteomes" id="UP000007350"/>
    </source>
</evidence>
<dbReference type="InterPro" id="IPR011010">
    <property type="entry name" value="DNA_brk_join_enz"/>
</dbReference>
<dbReference type="InterPro" id="IPR013500">
    <property type="entry name" value="TopoI_cat_euk"/>
</dbReference>
<dbReference type="PROSITE" id="PS52038">
    <property type="entry name" value="TOPO_IB_2"/>
    <property type="match status" value="1"/>
</dbReference>
<evidence type="ECO:0000256" key="1">
    <source>
        <dbReference type="ARBA" id="ARBA00000213"/>
    </source>
</evidence>
<proteinExistence type="inferred from homology"/>
<evidence type="ECO:0000259" key="11">
    <source>
        <dbReference type="SMART" id="SM00435"/>
    </source>
</evidence>
<feature type="compositionally biased region" description="Basic and acidic residues" evidence="10">
    <location>
        <begin position="629"/>
        <end position="653"/>
    </location>
</feature>
<feature type="compositionally biased region" description="Basic and acidic residues" evidence="10">
    <location>
        <begin position="1"/>
        <end position="16"/>
    </location>
</feature>
<dbReference type="CDD" id="cd00659">
    <property type="entry name" value="Topo_IB_C"/>
    <property type="match status" value="1"/>
</dbReference>
<dbReference type="GO" id="GO:0007059">
    <property type="term" value="P:chromosome segregation"/>
    <property type="evidence" value="ECO:0007669"/>
    <property type="project" value="TreeGrafter"/>
</dbReference>
<sequence length="667" mass="77739">MSKKEKNLVKEDVVVKEEDDDSDSSENREELNWWEQENVQFTTRGQKRWDTLSHNGVMFPPDYKPHGIPIYYEGREFKLTPEEEEVATMFAVMREHDYYRNEIFRRNFFSSWREILDRRQHPIRRLELCDFEPIYQWHLREREKKLSRTKEEKKQLRLEAEKEAEPYKWCVWDGKKEQVANFRVEPPGLFRGRGQHPMMGKLKKRVEPEDITINIDEFSPIPKPPEGHRWKEVLHDHNVTWLAMWRDSILGSFKYVMLAPSSAIKGQSDMLKFEKARELKNHVDEIRRCYVEDFESREVMKAQRAVAMYFIDKLALRVGNEKGSDEADTVGCCSLRVEHIELKPDNVVKFDFLGKDSIRYENEAVVLPRVYELLRRFTKGKEPGDDIFDMITPTVLNDHLKSFMAGLSAKVFRTYNASITLDRWFKEKPVPPSASVADKLAYFNKANTEVAILCNHQKSISKNHHNLMHQLTKKSSYTRTIIDALKRAQETTKKKSLEQAVKEYFAEMDEMQYKWLEAYGTEEQKKEYDEIVKNRGMPRQSSSTSKSNGSKSNGKKKKKKKKNSGGSERGKKKKAKSAKKSKKQKKGAKKSKKTNSHKSRGGAKKAEVSESEDDMSVADIVKKKSKNNTSDKDGRRGRVKRDRGGNPRLKVEASDDEDVPLSALFEA</sequence>
<dbReference type="PANTHER" id="PTHR10290:SF3">
    <property type="entry name" value="DNA TOPOISOMERASE 1"/>
    <property type="match status" value="1"/>
</dbReference>
<dbReference type="SUPFAM" id="SSF56349">
    <property type="entry name" value="DNA breaking-rejoining enzymes"/>
    <property type="match status" value="1"/>
</dbReference>
<comment type="caution">
    <text evidence="8">Lacks conserved residue(s) required for the propagation of feature annotation.</text>
</comment>
<dbReference type="OrthoDB" id="47179at2759"/>
<keyword evidence="5 8" id="KW-0238">DNA-binding</keyword>
<evidence type="ECO:0000256" key="6">
    <source>
        <dbReference type="ARBA" id="ARBA00023235"/>
    </source>
</evidence>
<dbReference type="InterPro" id="IPR008336">
    <property type="entry name" value="TopoI_DNA-bd_euk"/>
</dbReference>
<dbReference type="Pfam" id="PF02919">
    <property type="entry name" value="Topoisom_I_N"/>
    <property type="match status" value="1"/>
</dbReference>
<comment type="subcellular location">
    <subcellularLocation>
        <location evidence="2">Nucleus</location>
    </subcellularLocation>
</comment>
<keyword evidence="13" id="KW-1185">Reference proteome</keyword>
<dbReference type="SUPFAM" id="SSF56741">
    <property type="entry name" value="Eukaryotic DNA topoisomerase I, N-terminal DNA-binding fragment"/>
    <property type="match status" value="1"/>
</dbReference>
<accession>K2MEE9</accession>
<feature type="domain" description="DNA topoisomerase I eukaryotic-type" evidence="11">
    <location>
        <begin position="189"/>
        <end position="666"/>
    </location>
</feature>
<dbReference type="PRINTS" id="PR00416">
    <property type="entry name" value="EUTPISMRASEI"/>
</dbReference>
<dbReference type="InterPro" id="IPR014711">
    <property type="entry name" value="TopoI_cat_a-hlx-sub_euk"/>
</dbReference>
<dbReference type="Pfam" id="PF01028">
    <property type="entry name" value="Topoisom_I"/>
    <property type="match status" value="1"/>
</dbReference>
<keyword evidence="7" id="KW-0539">Nucleus</keyword>
<dbReference type="SMR" id="K2MEE9"/>
<evidence type="ECO:0000256" key="5">
    <source>
        <dbReference type="ARBA" id="ARBA00023125"/>
    </source>
</evidence>
<dbReference type="InterPro" id="IPR013499">
    <property type="entry name" value="TopoI_euk"/>
</dbReference>
<dbReference type="AlphaFoldDB" id="K2MEE9"/>
<dbReference type="Proteomes" id="UP000007350">
    <property type="component" value="Unassembled WGS sequence"/>
</dbReference>
<dbReference type="FunFam" id="3.90.15.10:FF:000003">
    <property type="entry name" value="DNA topoisomerase I"/>
    <property type="match status" value="1"/>
</dbReference>
<dbReference type="Gene3D" id="2.170.11.10">
    <property type="entry name" value="DNA Topoisomerase I, domain 2"/>
    <property type="match status" value="1"/>
</dbReference>